<sequence>MTWHFAARAVGWNSLVHSPRRNARFQRAYRLGAERGALSITLVGIIERGVQTA</sequence>
<name>A0ABX6W215_STRMQ</name>
<reference evidence="1 2" key="1">
    <citation type="submission" date="2020-11" db="EMBL/GenBank/DDBJ databases">
        <title>Complete genome sequence unveiled secondary metabolic potentials in Streptomyces solisilvae HNM0141.</title>
        <authorList>
            <person name="Huang X."/>
        </authorList>
    </citation>
    <scope>NUCLEOTIDE SEQUENCE [LARGE SCALE GENOMIC DNA]</scope>
    <source>
        <strain evidence="1 2">HNM0141</strain>
    </source>
</reference>
<gene>
    <name evidence="1" type="ORF">I1A49_06830</name>
</gene>
<dbReference type="EMBL" id="CP065050">
    <property type="protein sequence ID" value="QPI54680.1"/>
    <property type="molecule type" value="Genomic_DNA"/>
</dbReference>
<accession>A0ABX6W215</accession>
<evidence type="ECO:0000313" key="1">
    <source>
        <dbReference type="EMBL" id="QPI54680.1"/>
    </source>
</evidence>
<protein>
    <submittedName>
        <fullName evidence="1">Uncharacterized protein</fullName>
    </submittedName>
</protein>
<dbReference type="Proteomes" id="UP000663421">
    <property type="component" value="Chromosome"/>
</dbReference>
<evidence type="ECO:0000313" key="2">
    <source>
        <dbReference type="Proteomes" id="UP000663421"/>
    </source>
</evidence>
<keyword evidence="2" id="KW-1185">Reference proteome</keyword>
<proteinExistence type="predicted"/>
<organism evidence="1 2">
    <name type="scientific">Streptomyces malaysiensis</name>
    <dbReference type="NCBI Taxonomy" id="92644"/>
    <lineage>
        <taxon>Bacteria</taxon>
        <taxon>Bacillati</taxon>
        <taxon>Actinomycetota</taxon>
        <taxon>Actinomycetes</taxon>
        <taxon>Kitasatosporales</taxon>
        <taxon>Streptomycetaceae</taxon>
        <taxon>Streptomyces</taxon>
        <taxon>Streptomyces violaceusniger group</taxon>
    </lineage>
</organism>